<organism evidence="2 3">
    <name type="scientific">Gibberella moniliformis (strain M3125 / FGSC 7600)</name>
    <name type="common">Maize ear and stalk rot fungus</name>
    <name type="synonym">Fusarium verticillioides</name>
    <dbReference type="NCBI Taxonomy" id="334819"/>
    <lineage>
        <taxon>Eukaryota</taxon>
        <taxon>Fungi</taxon>
        <taxon>Dikarya</taxon>
        <taxon>Ascomycota</taxon>
        <taxon>Pezizomycotina</taxon>
        <taxon>Sordariomycetes</taxon>
        <taxon>Hypocreomycetidae</taxon>
        <taxon>Hypocreales</taxon>
        <taxon>Nectriaceae</taxon>
        <taxon>Fusarium</taxon>
        <taxon>Fusarium fujikuroi species complex</taxon>
    </lineage>
</organism>
<evidence type="ECO:0000313" key="3">
    <source>
        <dbReference type="Proteomes" id="UP000009096"/>
    </source>
</evidence>
<reference evidence="2 3" key="1">
    <citation type="journal article" date="2010" name="Nature">
        <title>Comparative genomics reveals mobile pathogenicity chromosomes in Fusarium.</title>
        <authorList>
            <person name="Ma L.J."/>
            <person name="van der Does H.C."/>
            <person name="Borkovich K.A."/>
            <person name="Coleman J.J."/>
            <person name="Daboussi M.J."/>
            <person name="Di Pietro A."/>
            <person name="Dufresne M."/>
            <person name="Freitag M."/>
            <person name="Grabherr M."/>
            <person name="Henrissat B."/>
            <person name="Houterman P.M."/>
            <person name="Kang S."/>
            <person name="Shim W.B."/>
            <person name="Woloshuk C."/>
            <person name="Xie X."/>
            <person name="Xu J.R."/>
            <person name="Antoniw J."/>
            <person name="Baker S.E."/>
            <person name="Bluhm B.H."/>
            <person name="Breakspear A."/>
            <person name="Brown D.W."/>
            <person name="Butchko R.A."/>
            <person name="Chapman S."/>
            <person name="Coulson R."/>
            <person name="Coutinho P.M."/>
            <person name="Danchin E.G."/>
            <person name="Diener A."/>
            <person name="Gale L.R."/>
            <person name="Gardiner D.M."/>
            <person name="Goff S."/>
            <person name="Hammond-Kosack K.E."/>
            <person name="Hilburn K."/>
            <person name="Hua-Van A."/>
            <person name="Jonkers W."/>
            <person name="Kazan K."/>
            <person name="Kodira C.D."/>
            <person name="Koehrsen M."/>
            <person name="Kumar L."/>
            <person name="Lee Y.H."/>
            <person name="Li L."/>
            <person name="Manners J.M."/>
            <person name="Miranda-Saavedra D."/>
            <person name="Mukherjee M."/>
            <person name="Park G."/>
            <person name="Park J."/>
            <person name="Park S.Y."/>
            <person name="Proctor R.H."/>
            <person name="Regev A."/>
            <person name="Ruiz-Roldan M.C."/>
            <person name="Sain D."/>
            <person name="Sakthikumar S."/>
            <person name="Sykes S."/>
            <person name="Schwartz D.C."/>
            <person name="Turgeon B.G."/>
            <person name="Wapinski I."/>
            <person name="Yoder O."/>
            <person name="Young S."/>
            <person name="Zeng Q."/>
            <person name="Zhou S."/>
            <person name="Galagan J."/>
            <person name="Cuomo C.A."/>
            <person name="Kistler H.C."/>
            <person name="Rep M."/>
        </authorList>
    </citation>
    <scope>NUCLEOTIDE SEQUENCE [LARGE SCALE GENOMIC DNA]</scope>
    <source>
        <strain evidence="3">M3125 / FGSC 7600</strain>
    </source>
</reference>
<dbReference type="RefSeq" id="XP_018759901.1">
    <property type="nucleotide sequence ID" value="XM_018901419.1"/>
</dbReference>
<sequence>MDWDKEPGRGERIGQGINLGYRPGLEGCSKIIEPFLQYSLLVSLFDRRLGQGGPGEGARSWIKILCFLSSSERYILEAAELEVVKVLFAESTFGAVELLLFSSTRLHAPTISTPSPSLLLLPPRSSTSPNTSISIPPPRSSTSPNTSISIPPPSLLLPPPRSSTSPNASILTPDREIPTKGINLGELIEACCAECIPAQQILESVLLRSTDGQEGSGSHPSTGLSVEPVEPTNSTRVYY</sequence>
<protein>
    <submittedName>
        <fullName evidence="2">Uncharacterized protein</fullName>
    </submittedName>
</protein>
<feature type="compositionally biased region" description="Low complexity" evidence="1">
    <location>
        <begin position="118"/>
        <end position="149"/>
    </location>
</feature>
<dbReference type="AlphaFoldDB" id="W7N0L0"/>
<dbReference type="GeneID" id="30069556"/>
<dbReference type="EMBL" id="DS022259">
    <property type="protein sequence ID" value="EWG53710.1"/>
    <property type="molecule type" value="Genomic_DNA"/>
</dbReference>
<keyword evidence="3" id="KW-1185">Reference proteome</keyword>
<name>W7N0L0_GIBM7</name>
<feature type="compositionally biased region" description="Polar residues" evidence="1">
    <location>
        <begin position="210"/>
        <end position="224"/>
    </location>
</feature>
<proteinExistence type="predicted"/>
<dbReference type="VEuPathDB" id="FungiDB:FVEG_12084"/>
<feature type="compositionally biased region" description="Pro residues" evidence="1">
    <location>
        <begin position="150"/>
        <end position="161"/>
    </location>
</feature>
<accession>W7N0L0</accession>
<feature type="region of interest" description="Disordered" evidence="1">
    <location>
        <begin position="210"/>
        <end position="239"/>
    </location>
</feature>
<dbReference type="HOGENOM" id="CLU_1161222_0_0_1"/>
<gene>
    <name evidence="2" type="ORF">FVEG_12084</name>
</gene>
<evidence type="ECO:0000256" key="1">
    <source>
        <dbReference type="SAM" id="MobiDB-lite"/>
    </source>
</evidence>
<dbReference type="KEGG" id="fvr:FVEG_12084"/>
<evidence type="ECO:0000313" key="2">
    <source>
        <dbReference type="EMBL" id="EWG53710.1"/>
    </source>
</evidence>
<dbReference type="EMBL" id="CM000581">
    <property type="protein sequence ID" value="EWG53710.1"/>
    <property type="molecule type" value="Genomic_DNA"/>
</dbReference>
<dbReference type="Proteomes" id="UP000009096">
    <property type="component" value="Chromosome 4"/>
</dbReference>
<feature type="region of interest" description="Disordered" evidence="1">
    <location>
        <begin position="118"/>
        <end position="176"/>
    </location>
</feature>